<keyword evidence="3" id="KW-1185">Reference proteome</keyword>
<evidence type="ECO:0000313" key="3">
    <source>
        <dbReference type="Proteomes" id="UP000199403"/>
    </source>
</evidence>
<keyword evidence="1" id="KW-0472">Membrane</keyword>
<evidence type="ECO:0000256" key="1">
    <source>
        <dbReference type="SAM" id="Phobius"/>
    </source>
</evidence>
<proteinExistence type="predicted"/>
<keyword evidence="1" id="KW-1133">Transmembrane helix</keyword>
<reference evidence="3" key="1">
    <citation type="submission" date="2016-10" db="EMBL/GenBank/DDBJ databases">
        <authorList>
            <person name="Varghese N."/>
            <person name="Submissions S."/>
        </authorList>
    </citation>
    <scope>NUCLEOTIDE SEQUENCE [LARGE SCALE GENOMIC DNA]</scope>
    <source>
        <strain evidence="3">IBRC-M 10761</strain>
    </source>
</reference>
<organism evidence="2 3">
    <name type="scientific">Cyclobacterium xiamenense</name>
    <dbReference type="NCBI Taxonomy" id="1297121"/>
    <lineage>
        <taxon>Bacteria</taxon>
        <taxon>Pseudomonadati</taxon>
        <taxon>Bacteroidota</taxon>
        <taxon>Cytophagia</taxon>
        <taxon>Cytophagales</taxon>
        <taxon>Cyclobacteriaceae</taxon>
        <taxon>Cyclobacterium</taxon>
    </lineage>
</organism>
<dbReference type="AlphaFoldDB" id="A0A1H6YPM0"/>
<keyword evidence="1" id="KW-0812">Transmembrane</keyword>
<dbReference type="InterPro" id="IPR057695">
    <property type="entry name" value="DUF7935"/>
</dbReference>
<protein>
    <submittedName>
        <fullName evidence="2">Uncharacterized protein</fullName>
    </submittedName>
</protein>
<dbReference type="STRING" id="1416801.SAMN05192553_103642"/>
<dbReference type="OrthoDB" id="1493032at2"/>
<gene>
    <name evidence="2" type="ORF">SAMN05192553_103642</name>
</gene>
<dbReference type="Pfam" id="PF25589">
    <property type="entry name" value="DUF7935"/>
    <property type="match status" value="1"/>
</dbReference>
<evidence type="ECO:0000313" key="2">
    <source>
        <dbReference type="EMBL" id="SEJ39240.1"/>
    </source>
</evidence>
<sequence>MEYLIQLLSIVLPAGLVIYGMFIITVSFLKKEKEMKWVDIKTKNTELLLPLRLQAAERLCLLMERISPNNLIRRINEPGFTAGELHSRLVEEIRNEFNHNLSQQVYFSDETWESVRTAVEQTLSLINRSYQQVDGNEKSLDLAKTIFQLSLEQEKDIVVLALKRIKDEVRIYY</sequence>
<accession>A0A1H6YPM0</accession>
<dbReference type="EMBL" id="FNZH01000003">
    <property type="protein sequence ID" value="SEJ39240.1"/>
    <property type="molecule type" value="Genomic_DNA"/>
</dbReference>
<dbReference type="Proteomes" id="UP000199403">
    <property type="component" value="Unassembled WGS sequence"/>
</dbReference>
<name>A0A1H6YPM0_9BACT</name>
<dbReference type="RefSeq" id="WP_092174430.1">
    <property type="nucleotide sequence ID" value="NZ_FNZH01000003.1"/>
</dbReference>
<feature type="transmembrane region" description="Helical" evidence="1">
    <location>
        <begin position="6"/>
        <end position="29"/>
    </location>
</feature>